<sequence length="90" mass="9878">MVLATNRVIAFGRILLSRLVADNALGLFAIELDQRIADGESLASQTTWNGFESSGSIWIGADGRRFFIESNAAHVTSFFNNDDSRWANLA</sequence>
<proteinExistence type="predicted"/>
<gene>
    <name evidence="2" type="ORF">PC110_g14199</name>
    <name evidence="1" type="ORF">PC117_g19841</name>
</gene>
<accession>A0A329S1C4</accession>
<dbReference type="EMBL" id="MJFZ01000427">
    <property type="protein sequence ID" value="RAW29442.1"/>
    <property type="molecule type" value="Genomic_DNA"/>
</dbReference>
<dbReference type="OrthoDB" id="10470216at2759"/>
<dbReference type="Proteomes" id="UP000736787">
    <property type="component" value="Unassembled WGS sequence"/>
</dbReference>
<name>A0A329S1C4_9STRA</name>
<dbReference type="AlphaFoldDB" id="A0A329S1C4"/>
<keyword evidence="3" id="KW-1185">Reference proteome</keyword>
<dbReference type="EMBL" id="RCMK01000888">
    <property type="protein sequence ID" value="KAG2908857.1"/>
    <property type="molecule type" value="Genomic_DNA"/>
</dbReference>
<reference evidence="2 3" key="1">
    <citation type="submission" date="2018-01" db="EMBL/GenBank/DDBJ databases">
        <title>Draft genome of the strawberry crown rot pathogen Phytophthora cactorum.</title>
        <authorList>
            <person name="Armitage A.D."/>
            <person name="Lysoe E."/>
            <person name="Nellist C.F."/>
            <person name="Harrison R.J."/>
            <person name="Brurberg M.B."/>
        </authorList>
    </citation>
    <scope>NUCLEOTIDE SEQUENCE [LARGE SCALE GENOMIC DNA]</scope>
    <source>
        <strain evidence="2 3">10300</strain>
    </source>
</reference>
<protein>
    <submittedName>
        <fullName evidence="2">Uncharacterized protein</fullName>
    </submittedName>
</protein>
<organism evidence="2 3">
    <name type="scientific">Phytophthora cactorum</name>
    <dbReference type="NCBI Taxonomy" id="29920"/>
    <lineage>
        <taxon>Eukaryota</taxon>
        <taxon>Sar</taxon>
        <taxon>Stramenopiles</taxon>
        <taxon>Oomycota</taxon>
        <taxon>Peronosporomycetes</taxon>
        <taxon>Peronosporales</taxon>
        <taxon>Peronosporaceae</taxon>
        <taxon>Phytophthora</taxon>
    </lineage>
</organism>
<evidence type="ECO:0000313" key="2">
    <source>
        <dbReference type="EMBL" id="RAW29442.1"/>
    </source>
</evidence>
<comment type="caution">
    <text evidence="2">The sequence shown here is derived from an EMBL/GenBank/DDBJ whole genome shotgun (WGS) entry which is preliminary data.</text>
</comment>
<evidence type="ECO:0000313" key="1">
    <source>
        <dbReference type="EMBL" id="KAG2908857.1"/>
    </source>
</evidence>
<reference evidence="1" key="2">
    <citation type="submission" date="2018-10" db="EMBL/GenBank/DDBJ databases">
        <title>Effector identification in a new, highly contiguous assembly of the strawberry crown rot pathogen Phytophthora cactorum.</title>
        <authorList>
            <person name="Armitage A.D."/>
            <person name="Nellist C.F."/>
            <person name="Bates H."/>
            <person name="Vickerstaff R.J."/>
            <person name="Harrison R.J."/>
        </authorList>
    </citation>
    <scope>NUCLEOTIDE SEQUENCE</scope>
    <source>
        <strain evidence="1">4040</strain>
    </source>
</reference>
<dbReference type="Proteomes" id="UP000251314">
    <property type="component" value="Unassembled WGS sequence"/>
</dbReference>
<dbReference type="VEuPathDB" id="FungiDB:PC110_g14199"/>
<evidence type="ECO:0000313" key="3">
    <source>
        <dbReference type="Proteomes" id="UP000251314"/>
    </source>
</evidence>